<dbReference type="STRING" id="472175.EL18_02113"/>
<proteinExistence type="predicted"/>
<evidence type="ECO:0000313" key="1">
    <source>
        <dbReference type="EMBL" id="KFB11071.1"/>
    </source>
</evidence>
<reference evidence="1 2" key="1">
    <citation type="submission" date="2014-05" db="EMBL/GenBank/DDBJ databases">
        <title>Draft Genome Sequence of Nitratireductor basaltis Strain UMTGB225, A Marine Bacterium Isolated from Green Barrel Tunicate.</title>
        <authorList>
            <person name="Gan H.Y."/>
        </authorList>
    </citation>
    <scope>NUCLEOTIDE SEQUENCE [LARGE SCALE GENOMIC DNA]</scope>
    <source>
        <strain evidence="1 2">UMTGB225</strain>
    </source>
</reference>
<keyword evidence="2" id="KW-1185">Reference proteome</keyword>
<dbReference type="EMBL" id="JMQM01000001">
    <property type="protein sequence ID" value="KFB11071.1"/>
    <property type="molecule type" value="Genomic_DNA"/>
</dbReference>
<evidence type="ECO:0000313" key="2">
    <source>
        <dbReference type="Proteomes" id="UP000053675"/>
    </source>
</evidence>
<name>A0A084UDN5_9HYPH</name>
<organism evidence="1 2">
    <name type="scientific">Nitratireductor basaltis</name>
    <dbReference type="NCBI Taxonomy" id="472175"/>
    <lineage>
        <taxon>Bacteria</taxon>
        <taxon>Pseudomonadati</taxon>
        <taxon>Pseudomonadota</taxon>
        <taxon>Alphaproteobacteria</taxon>
        <taxon>Hyphomicrobiales</taxon>
        <taxon>Phyllobacteriaceae</taxon>
        <taxon>Nitratireductor</taxon>
    </lineage>
</organism>
<gene>
    <name evidence="1" type="ORF">EL18_02113</name>
</gene>
<protein>
    <submittedName>
        <fullName evidence="1">Uncharacterized protein</fullName>
    </submittedName>
</protein>
<comment type="caution">
    <text evidence="1">The sequence shown here is derived from an EMBL/GenBank/DDBJ whole genome shotgun (WGS) entry which is preliminary data.</text>
</comment>
<dbReference type="Proteomes" id="UP000053675">
    <property type="component" value="Unassembled WGS sequence"/>
</dbReference>
<sequence>MTSQALDRLVRHIIAATVAGQTQLAQELRKEMEKSNA</sequence>
<accession>A0A084UDN5</accession>
<dbReference type="AlphaFoldDB" id="A0A084UDN5"/>